<dbReference type="PANTHER" id="PTHR47331">
    <property type="entry name" value="PHD-TYPE DOMAIN-CONTAINING PROTEIN"/>
    <property type="match status" value="1"/>
</dbReference>
<proteinExistence type="predicted"/>
<keyword evidence="2" id="KW-1185">Reference proteome</keyword>
<dbReference type="Pfam" id="PF05380">
    <property type="entry name" value="Peptidase_A17"/>
    <property type="match status" value="1"/>
</dbReference>
<protein>
    <recommendedName>
        <fullName evidence="3">Pao retrotransposon peptidase</fullName>
    </recommendedName>
</protein>
<evidence type="ECO:0000313" key="2">
    <source>
        <dbReference type="Proteomes" id="UP000053660"/>
    </source>
</evidence>
<sequence>MRFRIGKVATIADIGKEFLQDVKVANQIKANMYVDNLLLTSETTQEAFEQYKIAKTIFSGLNINMREFISNDSTIMDLIPKKDKAQTSTPKVLGIQWKTTEDNLVIKCTPAMAEPITKRTVLQTNAAIYDPLGLLLPFLVKSKSFFQSLWKKSYYWDEILSDKDSEQCRKLSNSIGGFQKETPRRIAEKTCMLAQQQWQHART</sequence>
<gene>
    <name evidence="1" type="ORF">OESDEN_12708</name>
</gene>
<dbReference type="EMBL" id="KN557580">
    <property type="protein sequence ID" value="KHJ87517.1"/>
    <property type="molecule type" value="Genomic_DNA"/>
</dbReference>
<dbReference type="AlphaFoldDB" id="A0A0B1SVG6"/>
<dbReference type="OrthoDB" id="5920525at2759"/>
<accession>A0A0B1SVG6</accession>
<reference evidence="1 2" key="1">
    <citation type="submission" date="2014-03" db="EMBL/GenBank/DDBJ databases">
        <title>Draft genome of the hookworm Oesophagostomum dentatum.</title>
        <authorList>
            <person name="Mitreva M."/>
        </authorList>
    </citation>
    <scope>NUCLEOTIDE SEQUENCE [LARGE SCALE GENOMIC DNA]</scope>
    <source>
        <strain evidence="1 2">OD-Hann</strain>
    </source>
</reference>
<evidence type="ECO:0000313" key="1">
    <source>
        <dbReference type="EMBL" id="KHJ87517.1"/>
    </source>
</evidence>
<dbReference type="Proteomes" id="UP000053660">
    <property type="component" value="Unassembled WGS sequence"/>
</dbReference>
<evidence type="ECO:0008006" key="3">
    <source>
        <dbReference type="Google" id="ProtNLM"/>
    </source>
</evidence>
<name>A0A0B1SVG6_OESDE</name>
<organism evidence="1 2">
    <name type="scientific">Oesophagostomum dentatum</name>
    <name type="common">Nodular worm</name>
    <dbReference type="NCBI Taxonomy" id="61180"/>
    <lineage>
        <taxon>Eukaryota</taxon>
        <taxon>Metazoa</taxon>
        <taxon>Ecdysozoa</taxon>
        <taxon>Nematoda</taxon>
        <taxon>Chromadorea</taxon>
        <taxon>Rhabditida</taxon>
        <taxon>Rhabditina</taxon>
        <taxon>Rhabditomorpha</taxon>
        <taxon>Strongyloidea</taxon>
        <taxon>Strongylidae</taxon>
        <taxon>Oesophagostomum</taxon>
    </lineage>
</organism>
<dbReference type="InterPro" id="IPR008042">
    <property type="entry name" value="Retrotrans_Pao"/>
</dbReference>